<dbReference type="AlphaFoldDB" id="A0A0S8JYV7"/>
<gene>
    <name evidence="2" type="ORF">AMJ74_02915</name>
</gene>
<proteinExistence type="predicted"/>
<dbReference type="EMBL" id="LJVE01000039">
    <property type="protein sequence ID" value="KPL14688.1"/>
    <property type="molecule type" value="Genomic_DNA"/>
</dbReference>
<evidence type="ECO:0000313" key="2">
    <source>
        <dbReference type="EMBL" id="KPL14688.1"/>
    </source>
</evidence>
<organism evidence="2 3">
    <name type="scientific">candidate division WOR_3 bacterium SM1_77</name>
    <dbReference type="NCBI Taxonomy" id="1703778"/>
    <lineage>
        <taxon>Bacteria</taxon>
        <taxon>Bacteria division WOR-3</taxon>
    </lineage>
</organism>
<comment type="caution">
    <text evidence="2">The sequence shown here is derived from an EMBL/GenBank/DDBJ whole genome shotgun (WGS) entry which is preliminary data.</text>
</comment>
<dbReference type="Pfam" id="PF20114">
    <property type="entry name" value="DUF6504"/>
    <property type="match status" value="1"/>
</dbReference>
<name>A0A0S8JYV7_UNCW3</name>
<sequence length="111" mass="13214">MHKKIDKCDKFISESIKPIAGTFDTGAMARGEPGLPAHFVWRKTEYTVTRILDKWKETSPCKSNSKEKYVRKHWYKIKTVDGKIMLIYFERKSLPKGQRRTRWWLYSISET</sequence>
<feature type="domain" description="DUF6504" evidence="1">
    <location>
        <begin position="9"/>
        <end position="109"/>
    </location>
</feature>
<dbReference type="Proteomes" id="UP000050975">
    <property type="component" value="Unassembled WGS sequence"/>
</dbReference>
<dbReference type="InterPro" id="IPR045443">
    <property type="entry name" value="DUF6504"/>
</dbReference>
<evidence type="ECO:0000259" key="1">
    <source>
        <dbReference type="Pfam" id="PF20114"/>
    </source>
</evidence>
<evidence type="ECO:0000313" key="3">
    <source>
        <dbReference type="Proteomes" id="UP000050975"/>
    </source>
</evidence>
<reference evidence="2 3" key="1">
    <citation type="journal article" date="2015" name="Microbiome">
        <title>Genomic resolution of linkages in carbon, nitrogen, and sulfur cycling among widespread estuary sediment bacteria.</title>
        <authorList>
            <person name="Baker B.J."/>
            <person name="Lazar C.S."/>
            <person name="Teske A.P."/>
            <person name="Dick G.J."/>
        </authorList>
    </citation>
    <scope>NUCLEOTIDE SEQUENCE [LARGE SCALE GENOMIC DNA]</scope>
    <source>
        <strain evidence="2">SM1_77</strain>
    </source>
</reference>
<protein>
    <recommendedName>
        <fullName evidence="1">DUF6504 domain-containing protein</fullName>
    </recommendedName>
</protein>
<accession>A0A0S8JYV7</accession>